<dbReference type="SUPFAM" id="SSF55469">
    <property type="entry name" value="FMN-dependent nitroreductase-like"/>
    <property type="match status" value="1"/>
</dbReference>
<dbReference type="PANTHER" id="PTHR43673">
    <property type="entry name" value="NAD(P)H NITROREDUCTASE YDGI-RELATED"/>
    <property type="match status" value="1"/>
</dbReference>
<dbReference type="AlphaFoldDB" id="A0AA91IA62"/>
<dbReference type="RefSeq" id="WP_081268895.1">
    <property type="nucleotide sequence ID" value="NZ_LVHG01000053.1"/>
</dbReference>
<evidence type="ECO:0000256" key="2">
    <source>
        <dbReference type="ARBA" id="ARBA00007118"/>
    </source>
</evidence>
<evidence type="ECO:0000256" key="4">
    <source>
        <dbReference type="ARBA" id="ARBA00022643"/>
    </source>
</evidence>
<organism evidence="7 8">
    <name type="scientific">Variovorax paradoxus</name>
    <dbReference type="NCBI Taxonomy" id="34073"/>
    <lineage>
        <taxon>Bacteria</taxon>
        <taxon>Pseudomonadati</taxon>
        <taxon>Pseudomonadota</taxon>
        <taxon>Betaproteobacteria</taxon>
        <taxon>Burkholderiales</taxon>
        <taxon>Comamonadaceae</taxon>
        <taxon>Variovorax</taxon>
    </lineage>
</organism>
<comment type="cofactor">
    <cofactor evidence="1">
        <name>FMN</name>
        <dbReference type="ChEBI" id="CHEBI:58210"/>
    </cofactor>
</comment>
<evidence type="ECO:0000313" key="7">
    <source>
        <dbReference type="EMBL" id="OAK62029.1"/>
    </source>
</evidence>
<dbReference type="PANTHER" id="PTHR43673:SF2">
    <property type="entry name" value="NITROREDUCTASE"/>
    <property type="match status" value="1"/>
</dbReference>
<comment type="similarity">
    <text evidence="2">Belongs to the nitroreductase family.</text>
</comment>
<feature type="domain" description="Nitroreductase" evidence="6">
    <location>
        <begin position="26"/>
        <end position="211"/>
    </location>
</feature>
<dbReference type="Gene3D" id="3.40.109.10">
    <property type="entry name" value="NADH Oxidase"/>
    <property type="match status" value="1"/>
</dbReference>
<dbReference type="Proteomes" id="UP000077852">
    <property type="component" value="Unassembled WGS sequence"/>
</dbReference>
<gene>
    <name evidence="7" type="ORF">A3K87_19250</name>
</gene>
<dbReference type="InterPro" id="IPR029479">
    <property type="entry name" value="Nitroreductase"/>
</dbReference>
<name>A0AA91IA62_VARPD</name>
<keyword evidence="5" id="KW-0560">Oxidoreductase</keyword>
<evidence type="ECO:0000256" key="5">
    <source>
        <dbReference type="ARBA" id="ARBA00023002"/>
    </source>
</evidence>
<evidence type="ECO:0000256" key="3">
    <source>
        <dbReference type="ARBA" id="ARBA00022630"/>
    </source>
</evidence>
<keyword evidence="3" id="KW-0285">Flavoprotein</keyword>
<comment type="caution">
    <text evidence="7">The sequence shown here is derived from an EMBL/GenBank/DDBJ whole genome shotgun (WGS) entry which is preliminary data.</text>
</comment>
<dbReference type="EMBL" id="LVHG01000053">
    <property type="protein sequence ID" value="OAK62029.1"/>
    <property type="molecule type" value="Genomic_DNA"/>
</dbReference>
<dbReference type="CDD" id="cd02136">
    <property type="entry name" value="PnbA_NfnB-like"/>
    <property type="match status" value="1"/>
</dbReference>
<protein>
    <submittedName>
        <fullName evidence="7">Nitroreductase</fullName>
    </submittedName>
</protein>
<dbReference type="GO" id="GO:0016491">
    <property type="term" value="F:oxidoreductase activity"/>
    <property type="evidence" value="ECO:0007669"/>
    <property type="project" value="UniProtKB-KW"/>
</dbReference>
<evidence type="ECO:0000259" key="6">
    <source>
        <dbReference type="Pfam" id="PF00881"/>
    </source>
</evidence>
<reference evidence="7 8" key="1">
    <citation type="submission" date="2016-03" db="EMBL/GenBank/DDBJ databases">
        <title>Genome sequence of Variovorax paradoxus KB5.</title>
        <authorList>
            <person name="Jeong H."/>
            <person name="Hong C.E."/>
            <person name="Jo S.H."/>
            <person name="Park J.M."/>
        </authorList>
    </citation>
    <scope>NUCLEOTIDE SEQUENCE [LARGE SCALE GENOMIC DNA]</scope>
    <source>
        <strain evidence="7 8">KB5</strain>
    </source>
</reference>
<evidence type="ECO:0000313" key="8">
    <source>
        <dbReference type="Proteomes" id="UP000077852"/>
    </source>
</evidence>
<accession>A0AA91IA62</accession>
<evidence type="ECO:0000256" key="1">
    <source>
        <dbReference type="ARBA" id="ARBA00001917"/>
    </source>
</evidence>
<keyword evidence="4" id="KW-0288">FMN</keyword>
<dbReference type="InterPro" id="IPR000415">
    <property type="entry name" value="Nitroreductase-like"/>
</dbReference>
<proteinExistence type="inferred from homology"/>
<dbReference type="Pfam" id="PF00881">
    <property type="entry name" value="Nitroreductase"/>
    <property type="match status" value="1"/>
</dbReference>
<sequence>MDPETRNAHDAANAAQAAAFDAVLDARYSCRGYLAEPVPREVIDAILRAAQRTASWCNSQPWQIAVTSAAATERLRLAMATPEASADPSFDIAPPAEYRGVYRDRRRECGFQLYESVGIAHGDREASARQAALNFGFFGAPHMALVTTEAVLGTYGVLDCGAYVSNFMLAARARGVASIAQAAIASRAKFLHRWFDVPEDRQVVCGISFGYEDTAHPANQFRTSRATLGEASRWID</sequence>